<dbReference type="SMART" id="SM00086">
    <property type="entry name" value="PAC"/>
    <property type="match status" value="1"/>
</dbReference>
<feature type="domain" description="Histidine kinase" evidence="4">
    <location>
        <begin position="176"/>
        <end position="364"/>
    </location>
</feature>
<dbReference type="SMART" id="SM00387">
    <property type="entry name" value="HATPase_c"/>
    <property type="match status" value="1"/>
</dbReference>
<reference evidence="7 8" key="1">
    <citation type="submission" date="2020-08" db="EMBL/GenBank/DDBJ databases">
        <title>Genomic Encyclopedia of Type Strains, Phase IV (KMG-IV): sequencing the most valuable type-strain genomes for metagenomic binning, comparative biology and taxonomic classification.</title>
        <authorList>
            <person name="Goeker M."/>
        </authorList>
    </citation>
    <scope>NUCLEOTIDE SEQUENCE [LARGE SCALE GENOMIC DNA]</scope>
    <source>
        <strain evidence="7 8">DSM 4737</strain>
    </source>
</reference>
<evidence type="ECO:0000256" key="2">
    <source>
        <dbReference type="ARBA" id="ARBA00022643"/>
    </source>
</evidence>
<dbReference type="Gene3D" id="3.30.565.10">
    <property type="entry name" value="Histidine kinase-like ATPase, C-terminal domain"/>
    <property type="match status" value="1"/>
</dbReference>
<dbReference type="PROSITE" id="PS50113">
    <property type="entry name" value="PAC"/>
    <property type="match status" value="1"/>
</dbReference>
<dbReference type="InterPro" id="IPR011495">
    <property type="entry name" value="Sig_transdc_His_kin_sub2_dim/P"/>
</dbReference>
<dbReference type="EMBL" id="JACHOR010000001">
    <property type="protein sequence ID" value="MBB5744517.1"/>
    <property type="molecule type" value="Genomic_DNA"/>
</dbReference>
<dbReference type="PANTHER" id="PTHR47429">
    <property type="entry name" value="PROTEIN TWIN LOV 1"/>
    <property type="match status" value="1"/>
</dbReference>
<dbReference type="Pfam" id="PF07568">
    <property type="entry name" value="HisKA_2"/>
    <property type="match status" value="1"/>
</dbReference>
<proteinExistence type="predicted"/>
<dbReference type="SUPFAM" id="SSF55785">
    <property type="entry name" value="PYP-like sensor domain (PAS domain)"/>
    <property type="match status" value="1"/>
</dbReference>
<keyword evidence="2" id="KW-0288">FMN</keyword>
<evidence type="ECO:0000256" key="1">
    <source>
        <dbReference type="ARBA" id="ARBA00022630"/>
    </source>
</evidence>
<evidence type="ECO:0000313" key="7">
    <source>
        <dbReference type="EMBL" id="MBB5744517.1"/>
    </source>
</evidence>
<dbReference type="CDD" id="cd00130">
    <property type="entry name" value="PAS"/>
    <property type="match status" value="1"/>
</dbReference>
<dbReference type="NCBIfam" id="TIGR00229">
    <property type="entry name" value="sensory_box"/>
    <property type="match status" value="1"/>
</dbReference>
<feature type="domain" description="PAS" evidence="5">
    <location>
        <begin position="43"/>
        <end position="92"/>
    </location>
</feature>
<dbReference type="InterPro" id="IPR001610">
    <property type="entry name" value="PAC"/>
</dbReference>
<evidence type="ECO:0000256" key="3">
    <source>
        <dbReference type="ARBA" id="ARBA00022991"/>
    </source>
</evidence>
<accession>A0A7W9CF77</accession>
<dbReference type="InterPro" id="IPR000700">
    <property type="entry name" value="PAS-assoc_C"/>
</dbReference>
<organism evidence="7 8">
    <name type="scientific">Brevundimonas variabilis</name>
    <dbReference type="NCBI Taxonomy" id="74312"/>
    <lineage>
        <taxon>Bacteria</taxon>
        <taxon>Pseudomonadati</taxon>
        <taxon>Pseudomonadota</taxon>
        <taxon>Alphaproteobacteria</taxon>
        <taxon>Caulobacterales</taxon>
        <taxon>Caulobacteraceae</taxon>
        <taxon>Brevundimonas</taxon>
    </lineage>
</organism>
<protein>
    <submittedName>
        <fullName evidence="7">PAS domain S-box-containing protein</fullName>
    </submittedName>
</protein>
<dbReference type="PROSITE" id="PS50109">
    <property type="entry name" value="HIS_KIN"/>
    <property type="match status" value="1"/>
</dbReference>
<comment type="caution">
    <text evidence="7">The sequence shown here is derived from an EMBL/GenBank/DDBJ whole genome shotgun (WGS) entry which is preliminary data.</text>
</comment>
<keyword evidence="1" id="KW-0285">Flavoprotein</keyword>
<evidence type="ECO:0000259" key="4">
    <source>
        <dbReference type="PROSITE" id="PS50109"/>
    </source>
</evidence>
<dbReference type="InterPro" id="IPR036890">
    <property type="entry name" value="HATPase_C_sf"/>
</dbReference>
<dbReference type="PROSITE" id="PS50112">
    <property type="entry name" value="PAS"/>
    <property type="match status" value="1"/>
</dbReference>
<evidence type="ECO:0000313" key="8">
    <source>
        <dbReference type="Proteomes" id="UP000545037"/>
    </source>
</evidence>
<feature type="domain" description="PAC" evidence="6">
    <location>
        <begin position="93"/>
        <end position="147"/>
    </location>
</feature>
<dbReference type="AlphaFoldDB" id="A0A7W9CF77"/>
<dbReference type="Gene3D" id="3.30.450.20">
    <property type="entry name" value="PAS domain"/>
    <property type="match status" value="1"/>
</dbReference>
<name>A0A7W9CF77_9CAUL</name>
<dbReference type="Pfam" id="PF13581">
    <property type="entry name" value="HATPase_c_2"/>
    <property type="match status" value="1"/>
</dbReference>
<dbReference type="Pfam" id="PF13426">
    <property type="entry name" value="PAS_9"/>
    <property type="match status" value="1"/>
</dbReference>
<dbReference type="SUPFAM" id="SSF55874">
    <property type="entry name" value="ATPase domain of HSP90 chaperone/DNA topoisomerase II/histidine kinase"/>
    <property type="match status" value="1"/>
</dbReference>
<gene>
    <name evidence="7" type="ORF">GGR13_000089</name>
</gene>
<sequence>MKQKDDWHLTDVVEHKVGRGDPFAAAIRGTRMAMVITNPRLPDNPIVFANKAFQDLTGYERDEIIGQNCRFLQGPDTSREAVANIRSALAEEHDIQVDLLNYRKDGTTFWNALFISPVRNDAGQVDYFFASQLDVTDRVEAQRFVEKQKALVDREVALRTADLEEALASKTLLLHEVDHRVKNNLTMIGSLLRLQARSLPDPSLGQTLNSMLERVDALATVHRRLYQSNDITTFDAGAFVETLAADVIGSSGRANIAVEVDVEPIMIPSAHASAVGLVVNELLTNAVKHGFPDGREGTLKVTATQSQRRGRIVIQDDGPGIVATANNGLGKTLISRLVRQIDGEARWLPANPGTRVVLEFPVSG</sequence>
<dbReference type="InterPro" id="IPR005467">
    <property type="entry name" value="His_kinase_dom"/>
</dbReference>
<dbReference type="InterPro" id="IPR000014">
    <property type="entry name" value="PAS"/>
</dbReference>
<dbReference type="RefSeq" id="WP_183211500.1">
    <property type="nucleotide sequence ID" value="NZ_JACHOR010000001.1"/>
</dbReference>
<evidence type="ECO:0000259" key="6">
    <source>
        <dbReference type="PROSITE" id="PS50113"/>
    </source>
</evidence>
<dbReference type="SMART" id="SM00091">
    <property type="entry name" value="PAS"/>
    <property type="match status" value="1"/>
</dbReference>
<dbReference type="InterPro" id="IPR035965">
    <property type="entry name" value="PAS-like_dom_sf"/>
</dbReference>
<evidence type="ECO:0000259" key="5">
    <source>
        <dbReference type="PROSITE" id="PS50112"/>
    </source>
</evidence>
<keyword evidence="3" id="KW-0157">Chromophore</keyword>
<keyword evidence="8" id="KW-1185">Reference proteome</keyword>
<dbReference type="PANTHER" id="PTHR47429:SF2">
    <property type="entry name" value="PROTEIN TWIN LOV 1"/>
    <property type="match status" value="1"/>
</dbReference>
<dbReference type="InterPro" id="IPR003594">
    <property type="entry name" value="HATPase_dom"/>
</dbReference>
<dbReference type="Proteomes" id="UP000545037">
    <property type="component" value="Unassembled WGS sequence"/>
</dbReference>